<dbReference type="PANTHER" id="PTHR30250">
    <property type="entry name" value="PST FAMILY PREDICTED COLANIC ACID TRANSPORTER"/>
    <property type="match status" value="1"/>
</dbReference>
<feature type="transmembrane region" description="Helical" evidence="6">
    <location>
        <begin position="145"/>
        <end position="164"/>
    </location>
</feature>
<keyword evidence="3 6" id="KW-0812">Transmembrane</keyword>
<dbReference type="EMBL" id="JACPNR010000011">
    <property type="protein sequence ID" value="MBI2679079.1"/>
    <property type="molecule type" value="Genomic_DNA"/>
</dbReference>
<gene>
    <name evidence="7" type="ORF">HYX28_09885</name>
</gene>
<feature type="transmembrane region" description="Helical" evidence="6">
    <location>
        <begin position="314"/>
        <end position="336"/>
    </location>
</feature>
<name>A0A932EQC7_9BACT</name>
<dbReference type="GO" id="GO:0005886">
    <property type="term" value="C:plasma membrane"/>
    <property type="evidence" value="ECO:0007669"/>
    <property type="project" value="UniProtKB-SubCell"/>
</dbReference>
<comment type="caution">
    <text evidence="7">The sequence shown here is derived from an EMBL/GenBank/DDBJ whole genome shotgun (WGS) entry which is preliminary data.</text>
</comment>
<evidence type="ECO:0000313" key="8">
    <source>
        <dbReference type="Proteomes" id="UP000779809"/>
    </source>
</evidence>
<reference evidence="7" key="1">
    <citation type="submission" date="2020-07" db="EMBL/GenBank/DDBJ databases">
        <title>Huge and variable diversity of episymbiotic CPR bacteria and DPANN archaea in groundwater ecosystems.</title>
        <authorList>
            <person name="He C.Y."/>
            <person name="Keren R."/>
            <person name="Whittaker M."/>
            <person name="Farag I.F."/>
            <person name="Doudna J."/>
            <person name="Cate J.H.D."/>
            <person name="Banfield J.F."/>
        </authorList>
    </citation>
    <scope>NUCLEOTIDE SEQUENCE</scope>
    <source>
        <strain evidence="7">NC_groundwater_580_Pr5_B-0.1um_64_19</strain>
    </source>
</reference>
<keyword evidence="5 6" id="KW-0472">Membrane</keyword>
<comment type="subcellular location">
    <subcellularLocation>
        <location evidence="1">Cell membrane</location>
        <topology evidence="1">Multi-pass membrane protein</topology>
    </subcellularLocation>
</comment>
<feature type="transmembrane region" description="Helical" evidence="6">
    <location>
        <begin position="276"/>
        <end position="302"/>
    </location>
</feature>
<evidence type="ECO:0000313" key="7">
    <source>
        <dbReference type="EMBL" id="MBI2679079.1"/>
    </source>
</evidence>
<feature type="transmembrane region" description="Helical" evidence="6">
    <location>
        <begin position="202"/>
        <end position="221"/>
    </location>
</feature>
<evidence type="ECO:0000256" key="1">
    <source>
        <dbReference type="ARBA" id="ARBA00004651"/>
    </source>
</evidence>
<organism evidence="7 8">
    <name type="scientific">Candidatus Korobacter versatilis</name>
    <dbReference type="NCBI Taxonomy" id="658062"/>
    <lineage>
        <taxon>Bacteria</taxon>
        <taxon>Pseudomonadati</taxon>
        <taxon>Acidobacteriota</taxon>
        <taxon>Terriglobia</taxon>
        <taxon>Terriglobales</taxon>
        <taxon>Candidatus Korobacteraceae</taxon>
        <taxon>Candidatus Korobacter</taxon>
    </lineage>
</organism>
<evidence type="ECO:0000256" key="3">
    <source>
        <dbReference type="ARBA" id="ARBA00022692"/>
    </source>
</evidence>
<dbReference type="InterPro" id="IPR050833">
    <property type="entry name" value="Poly_Biosynth_Transport"/>
</dbReference>
<keyword evidence="4 6" id="KW-1133">Transmembrane helix</keyword>
<feature type="transmembrane region" description="Helical" evidence="6">
    <location>
        <begin position="409"/>
        <end position="429"/>
    </location>
</feature>
<evidence type="ECO:0000256" key="2">
    <source>
        <dbReference type="ARBA" id="ARBA00022475"/>
    </source>
</evidence>
<accession>A0A932EQC7</accession>
<keyword evidence="2" id="KW-1003">Cell membrane</keyword>
<dbReference type="PANTHER" id="PTHR30250:SF26">
    <property type="entry name" value="PSMA PROTEIN"/>
    <property type="match status" value="1"/>
</dbReference>
<dbReference type="Proteomes" id="UP000779809">
    <property type="component" value="Unassembled WGS sequence"/>
</dbReference>
<evidence type="ECO:0000256" key="6">
    <source>
        <dbReference type="SAM" id="Phobius"/>
    </source>
</evidence>
<evidence type="ECO:0000256" key="4">
    <source>
        <dbReference type="ARBA" id="ARBA00022989"/>
    </source>
</evidence>
<proteinExistence type="predicted"/>
<protein>
    <submittedName>
        <fullName evidence="7">Oligosaccharide flippase family protein</fullName>
    </submittedName>
</protein>
<evidence type="ECO:0000256" key="5">
    <source>
        <dbReference type="ARBA" id="ARBA00023136"/>
    </source>
</evidence>
<feature type="transmembrane region" description="Helical" evidence="6">
    <location>
        <begin position="121"/>
        <end position="139"/>
    </location>
</feature>
<dbReference type="AlphaFoldDB" id="A0A932EQC7"/>
<feature type="transmembrane region" description="Helical" evidence="6">
    <location>
        <begin position="80"/>
        <end position="101"/>
    </location>
</feature>
<feature type="transmembrane region" description="Helical" evidence="6">
    <location>
        <begin position="386"/>
        <end position="403"/>
    </location>
</feature>
<feature type="transmembrane region" description="Helical" evidence="6">
    <location>
        <begin position="356"/>
        <end position="374"/>
    </location>
</feature>
<feature type="transmembrane region" description="Helical" evidence="6">
    <location>
        <begin position="246"/>
        <end position="264"/>
    </location>
</feature>
<sequence>MADSPIPVAVPPAAAARLSLPGGLRHRLARFRGSRHSRILSGSLIMLISSAVVAGVNFAYNVHVAQRLGPAEFGHVATSVSLLLIASSLTLSFQIVCAKFIARNAGDGERAAVYRRLRLRAWQVSLALAALLIALSLPVTRFLRFPTPWIMVLMAIGIAFYVPLGVKRGIFQGTCAFPRLAANYSLEAVAKFLFALALVWRFGAMGAVVAITLSVVTAYFLPRPQSLFRAQGGLSAPLSAGEGRQAIVFFVGQVIIMNTDLIMVKHLFPAAEAGQYAAVALVGRVLFYASWSVISAMFPVTAESSRTERPNHSLVIIPMALVLAMFLGFLGVLQLFPAAVMRTIFGPGFQQAESLLGLYAANTAVYALAVVLMAYEMSRKVANTGWLQMVFGALVVAGVALFHDSLRQVITVLLVLMSTLLCAVALPFFRGARPSSTSTLPDLQEAA</sequence>
<feature type="transmembrane region" description="Helical" evidence="6">
    <location>
        <begin position="39"/>
        <end position="60"/>
    </location>
</feature>